<evidence type="ECO:0000313" key="1">
    <source>
        <dbReference type="EMBL" id="MDR7666799.1"/>
    </source>
</evidence>
<accession>A0ABU2D483</accession>
<protein>
    <submittedName>
        <fullName evidence="1">DUF2795 domain-containing protein</fullName>
    </submittedName>
</protein>
<proteinExistence type="predicted"/>
<keyword evidence="2" id="KW-1185">Reference proteome</keyword>
<dbReference type="Pfam" id="PF11387">
    <property type="entry name" value="DUF2795"/>
    <property type="match status" value="1"/>
</dbReference>
<sequence>MQQPSSTENVQNVCGNMKFPATKKQILEEARKSNMSSDVINALESCPDRQYNSCDDVMQQCKGKMMNR</sequence>
<name>A0ABU2D483_9EURY</name>
<gene>
    <name evidence="1" type="ORF">RG963_13630</name>
</gene>
<dbReference type="RefSeq" id="WP_310576828.1">
    <property type="nucleotide sequence ID" value="NZ_JAVKPK010000068.1"/>
</dbReference>
<dbReference type="InterPro" id="IPR021527">
    <property type="entry name" value="DUF2795"/>
</dbReference>
<dbReference type="Proteomes" id="UP001246244">
    <property type="component" value="Unassembled WGS sequence"/>
</dbReference>
<comment type="caution">
    <text evidence="1">The sequence shown here is derived from an EMBL/GenBank/DDBJ whole genome shotgun (WGS) entry which is preliminary data.</text>
</comment>
<organism evidence="1 2">
    <name type="scientific">Methanosarcina baikalica</name>
    <dbReference type="NCBI Taxonomy" id="3073890"/>
    <lineage>
        <taxon>Archaea</taxon>
        <taxon>Methanobacteriati</taxon>
        <taxon>Methanobacteriota</taxon>
        <taxon>Stenosarchaea group</taxon>
        <taxon>Methanomicrobia</taxon>
        <taxon>Methanosarcinales</taxon>
        <taxon>Methanosarcinaceae</taxon>
        <taxon>Methanosarcina</taxon>
    </lineage>
</organism>
<evidence type="ECO:0000313" key="2">
    <source>
        <dbReference type="Proteomes" id="UP001246244"/>
    </source>
</evidence>
<dbReference type="EMBL" id="JAVKPK010000068">
    <property type="protein sequence ID" value="MDR7666799.1"/>
    <property type="molecule type" value="Genomic_DNA"/>
</dbReference>
<reference evidence="2" key="1">
    <citation type="submission" date="2023-07" db="EMBL/GenBank/DDBJ databases">
        <title>Whole-genome sequencing of a new Methanosarcina sp. Z-7115.</title>
        <authorList>
            <person name="Zhilina T.N."/>
            <person name="Merkel A.Y."/>
        </authorList>
    </citation>
    <scope>NUCLEOTIDE SEQUENCE [LARGE SCALE GENOMIC DNA]</scope>
    <source>
        <strain evidence="2">Z-7115</strain>
    </source>
</reference>